<comment type="caution">
    <text evidence="5">The sequence shown here is derived from an EMBL/GenBank/DDBJ whole genome shotgun (WGS) entry which is preliminary data.</text>
</comment>
<keyword evidence="3" id="KW-0028">Amino-acid biosynthesis</keyword>
<evidence type="ECO:0000256" key="2">
    <source>
        <dbReference type="ARBA" id="ARBA00022679"/>
    </source>
</evidence>
<feature type="region of interest" description="Disordered" evidence="4">
    <location>
        <begin position="1"/>
        <end position="24"/>
    </location>
</feature>
<dbReference type="PANTHER" id="PTHR21337:SF0">
    <property type="entry name" value="PHOSPHO-2-DEHYDRO-3-DEOXYHEPTONATE ALDOLASE"/>
    <property type="match status" value="1"/>
</dbReference>
<accession>A0ABQ2YD94</accession>
<dbReference type="PANTHER" id="PTHR21337">
    <property type="entry name" value="PHOSPHO-2-DEHYDRO-3-DEOXYHEPTONATE ALDOLASE 1, 2"/>
    <property type="match status" value="1"/>
</dbReference>
<gene>
    <name evidence="5" type="primary">phzC1</name>
    <name evidence="5" type="ORF">GCM10010324_24520</name>
</gene>
<dbReference type="Gene3D" id="3.20.20.70">
    <property type="entry name" value="Aldolase class I"/>
    <property type="match status" value="1"/>
</dbReference>
<evidence type="ECO:0000313" key="5">
    <source>
        <dbReference type="EMBL" id="GGX78085.1"/>
    </source>
</evidence>
<evidence type="ECO:0000256" key="1">
    <source>
        <dbReference type="ARBA" id="ARBA00008911"/>
    </source>
</evidence>
<protein>
    <recommendedName>
        <fullName evidence="3">Phospho-2-dehydro-3-deoxyheptonate aldolase</fullName>
        <ecNumber evidence="3">2.5.1.54</ecNumber>
    </recommendedName>
</protein>
<comment type="similarity">
    <text evidence="1 3">Belongs to the class-II DAHP synthase family.</text>
</comment>
<organism evidence="5 6">
    <name type="scientific">Streptomyces hiroshimensis</name>
    <dbReference type="NCBI Taxonomy" id="66424"/>
    <lineage>
        <taxon>Bacteria</taxon>
        <taxon>Bacillati</taxon>
        <taxon>Actinomycetota</taxon>
        <taxon>Actinomycetes</taxon>
        <taxon>Kitasatosporales</taxon>
        <taxon>Streptomycetaceae</taxon>
        <taxon>Streptomyces</taxon>
    </lineage>
</organism>
<dbReference type="EC" id="2.5.1.54" evidence="3"/>
<dbReference type="InterPro" id="IPR013785">
    <property type="entry name" value="Aldolase_TIM"/>
</dbReference>
<proteinExistence type="inferred from homology"/>
<feature type="compositionally biased region" description="Low complexity" evidence="4">
    <location>
        <begin position="1"/>
        <end position="21"/>
    </location>
</feature>
<keyword evidence="2 3" id="KW-0808">Transferase</keyword>
<dbReference type="SUPFAM" id="SSF51569">
    <property type="entry name" value="Aldolase"/>
    <property type="match status" value="1"/>
</dbReference>
<name>A0ABQ2YD94_9ACTN</name>
<keyword evidence="3" id="KW-0057">Aromatic amino acid biosynthesis</keyword>
<sequence length="424" mass="46547">MTDMTAQAHTTSHTMSHTTSAPNALTAPDWRRFRELPAHQQPAWPDREALDAVLHALPQQDLVTRASVHELKRELANLETGGGLVLQLGDCVEDIDTDVRSATCDKITFLTHFRSHLRARTGRHVIGVGRLAGQYAKPRSQDHEVVDGTTLPSFRGPIVNSPRPILQARRPSPSRIVQAHAAAQTAYATIADYHRSTAHLDPIWTSHEMLLLDYELQFLRHGEPGDHLTGDHLTGNGLTGNHLATTHWPWIGLRTGQLDGAHVAVAATLSNPVSVKIGPGTSPDDAAELAARLNPGDEPGKLTFIARMGRKNAGRLAPILQAVHRRVEHVSWISDPMHGNTVQAATGFKTRHVEDVIAELEQFQTIVGDAGRHPAGLHLEATPEDVYECAENGREPGDPARYRTLLDPRLNPEQTARVLSHWFV</sequence>
<reference evidence="6" key="1">
    <citation type="journal article" date="2019" name="Int. J. Syst. Evol. Microbiol.">
        <title>The Global Catalogue of Microorganisms (GCM) 10K type strain sequencing project: providing services to taxonomists for standard genome sequencing and annotation.</title>
        <authorList>
            <consortium name="The Broad Institute Genomics Platform"/>
            <consortium name="The Broad Institute Genome Sequencing Center for Infectious Disease"/>
            <person name="Wu L."/>
            <person name="Ma J."/>
        </authorList>
    </citation>
    <scope>NUCLEOTIDE SEQUENCE [LARGE SCALE GENOMIC DNA]</scope>
    <source>
        <strain evidence="6">JCM 4586</strain>
    </source>
</reference>
<comment type="catalytic activity">
    <reaction evidence="3">
        <text>D-erythrose 4-phosphate + phosphoenolpyruvate + H2O = 7-phospho-2-dehydro-3-deoxy-D-arabino-heptonate + phosphate</text>
        <dbReference type="Rhea" id="RHEA:14717"/>
        <dbReference type="ChEBI" id="CHEBI:15377"/>
        <dbReference type="ChEBI" id="CHEBI:16897"/>
        <dbReference type="ChEBI" id="CHEBI:43474"/>
        <dbReference type="ChEBI" id="CHEBI:58394"/>
        <dbReference type="ChEBI" id="CHEBI:58702"/>
        <dbReference type="EC" id="2.5.1.54"/>
    </reaction>
</comment>
<dbReference type="Proteomes" id="UP000659223">
    <property type="component" value="Unassembled WGS sequence"/>
</dbReference>
<evidence type="ECO:0000256" key="4">
    <source>
        <dbReference type="SAM" id="MobiDB-lite"/>
    </source>
</evidence>
<dbReference type="InterPro" id="IPR002480">
    <property type="entry name" value="DAHP_synth_2"/>
</dbReference>
<evidence type="ECO:0000256" key="3">
    <source>
        <dbReference type="RuleBase" id="RU363071"/>
    </source>
</evidence>
<keyword evidence="6" id="KW-1185">Reference proteome</keyword>
<evidence type="ECO:0000313" key="6">
    <source>
        <dbReference type="Proteomes" id="UP000659223"/>
    </source>
</evidence>
<dbReference type="EMBL" id="BMUT01000004">
    <property type="protein sequence ID" value="GGX78085.1"/>
    <property type="molecule type" value="Genomic_DNA"/>
</dbReference>
<dbReference type="Pfam" id="PF01474">
    <property type="entry name" value="DAHP_synth_2"/>
    <property type="match status" value="2"/>
</dbReference>
<comment type="pathway">
    <text evidence="3">Metabolic intermediate biosynthesis; chorismate biosynthesis; chorismate from D-erythrose 4-phosphate and phosphoenolpyruvate: step 1/7.</text>
</comment>